<dbReference type="AlphaFoldDB" id="A0A077ZSX0"/>
<keyword evidence="3" id="KW-1185">Reference proteome</keyword>
<accession>A0A077ZSX0</accession>
<reference evidence="2 3" key="1">
    <citation type="submission" date="2014-06" db="EMBL/GenBank/DDBJ databases">
        <authorList>
            <person name="Swart Estienne"/>
        </authorList>
    </citation>
    <scope>NUCLEOTIDE SEQUENCE [LARGE SCALE GENOMIC DNA]</scope>
    <source>
        <strain evidence="2 3">130c</strain>
    </source>
</reference>
<dbReference type="Proteomes" id="UP000039865">
    <property type="component" value="Unassembled WGS sequence"/>
</dbReference>
<name>A0A077ZSX0_STYLE</name>
<evidence type="ECO:0000256" key="1">
    <source>
        <dbReference type="SAM" id="MobiDB-lite"/>
    </source>
</evidence>
<feature type="compositionally biased region" description="Basic and acidic residues" evidence="1">
    <location>
        <begin position="307"/>
        <end position="324"/>
    </location>
</feature>
<evidence type="ECO:0000313" key="3">
    <source>
        <dbReference type="Proteomes" id="UP000039865"/>
    </source>
</evidence>
<dbReference type="OrthoDB" id="10583098at2759"/>
<evidence type="ECO:0000313" key="2">
    <source>
        <dbReference type="EMBL" id="CDW72982.1"/>
    </source>
</evidence>
<sequence length="359" mass="41816">MAQIGYQSWDTEEVVIWANAEQLPYTFLDILIEKKIDGSSIHIGIEEMPSTSERRLAANAYNILKTKGADPFTLRLVCMIQNNQSIRVLQNNEKSLENSLKTQKTRPTALLKAFYENLHLTNLFPLFQTDFDVELGGEGWKKLIGKYKTYGKPQKSRIPSFKMLNVLFDPKEIAANNEFSRIDNDNGKNDDLSLDKQESNTHFLSKDSYEEELKEKFSKFSIDQLKTKKDFYKKENVEILFLQLTSDFQGDRTSDIQNKMIELFGIKIFKKDLKGLSHEVDVNTRTLKEKIQLLKNRYLEYKNKAQQEEQQKEEEMQESQKQENARAQLKIHPNDIDYGDFDLLNQNLQNGKNDDSDLD</sequence>
<gene>
    <name evidence="2" type="primary">Contig7745.g387</name>
    <name evidence="2" type="ORF">STYLEM_1950</name>
</gene>
<protein>
    <submittedName>
        <fullName evidence="2">Uncharacterized protein</fullName>
    </submittedName>
</protein>
<dbReference type="EMBL" id="CCKQ01001879">
    <property type="protein sequence ID" value="CDW72982.1"/>
    <property type="molecule type" value="Genomic_DNA"/>
</dbReference>
<proteinExistence type="predicted"/>
<organism evidence="2 3">
    <name type="scientific">Stylonychia lemnae</name>
    <name type="common">Ciliate</name>
    <dbReference type="NCBI Taxonomy" id="5949"/>
    <lineage>
        <taxon>Eukaryota</taxon>
        <taxon>Sar</taxon>
        <taxon>Alveolata</taxon>
        <taxon>Ciliophora</taxon>
        <taxon>Intramacronucleata</taxon>
        <taxon>Spirotrichea</taxon>
        <taxon>Stichotrichia</taxon>
        <taxon>Sporadotrichida</taxon>
        <taxon>Oxytrichidae</taxon>
        <taxon>Stylonychinae</taxon>
        <taxon>Stylonychia</taxon>
    </lineage>
</organism>
<dbReference type="InParanoid" id="A0A077ZSX0"/>
<feature type="region of interest" description="Disordered" evidence="1">
    <location>
        <begin position="307"/>
        <end position="331"/>
    </location>
</feature>